<feature type="non-terminal residue" evidence="1">
    <location>
        <position position="1"/>
    </location>
</feature>
<dbReference type="Proteomes" id="UP000823775">
    <property type="component" value="Unassembled WGS sequence"/>
</dbReference>
<reference evidence="1 2" key="1">
    <citation type="journal article" date="2021" name="BMC Genomics">
        <title>Datura genome reveals duplications of psychoactive alkaloid biosynthetic genes and high mutation rate following tissue culture.</title>
        <authorList>
            <person name="Rajewski A."/>
            <person name="Carter-House D."/>
            <person name="Stajich J."/>
            <person name="Litt A."/>
        </authorList>
    </citation>
    <scope>NUCLEOTIDE SEQUENCE [LARGE SCALE GENOMIC DNA]</scope>
    <source>
        <strain evidence="1">AR-01</strain>
    </source>
</reference>
<dbReference type="EMBL" id="JACEIK010005766">
    <property type="protein sequence ID" value="MCE0482170.1"/>
    <property type="molecule type" value="Genomic_DNA"/>
</dbReference>
<sequence length="102" mass="11742">LGEESARIGFFEEAFLFQEKVGLKNARIGGRMRLAHNYARQHHTDSRPGATRKHSLELKHVTHNKDHAWAGARRQASQRYDTREVALCLHDDGGDAAWRMRH</sequence>
<keyword evidence="2" id="KW-1185">Reference proteome</keyword>
<comment type="caution">
    <text evidence="1">The sequence shown here is derived from an EMBL/GenBank/DDBJ whole genome shotgun (WGS) entry which is preliminary data.</text>
</comment>
<evidence type="ECO:0000313" key="2">
    <source>
        <dbReference type="Proteomes" id="UP000823775"/>
    </source>
</evidence>
<accession>A0ABS8VQH5</accession>
<evidence type="ECO:0000313" key="1">
    <source>
        <dbReference type="EMBL" id="MCE0482170.1"/>
    </source>
</evidence>
<name>A0ABS8VQH5_DATST</name>
<proteinExistence type="predicted"/>
<organism evidence="1 2">
    <name type="scientific">Datura stramonium</name>
    <name type="common">Jimsonweed</name>
    <name type="synonym">Common thornapple</name>
    <dbReference type="NCBI Taxonomy" id="4076"/>
    <lineage>
        <taxon>Eukaryota</taxon>
        <taxon>Viridiplantae</taxon>
        <taxon>Streptophyta</taxon>
        <taxon>Embryophyta</taxon>
        <taxon>Tracheophyta</taxon>
        <taxon>Spermatophyta</taxon>
        <taxon>Magnoliopsida</taxon>
        <taxon>eudicotyledons</taxon>
        <taxon>Gunneridae</taxon>
        <taxon>Pentapetalae</taxon>
        <taxon>asterids</taxon>
        <taxon>lamiids</taxon>
        <taxon>Solanales</taxon>
        <taxon>Solanaceae</taxon>
        <taxon>Solanoideae</taxon>
        <taxon>Datureae</taxon>
        <taxon>Datura</taxon>
    </lineage>
</organism>
<gene>
    <name evidence="1" type="ORF">HAX54_040625</name>
</gene>
<protein>
    <submittedName>
        <fullName evidence="1">Uncharacterized protein</fullName>
    </submittedName>
</protein>